<dbReference type="InterPro" id="IPR001138">
    <property type="entry name" value="Zn2Cys6_DnaBD"/>
</dbReference>
<dbReference type="PANTHER" id="PTHR37534:SF46">
    <property type="entry name" value="ZN(II)2CYS6 TRANSCRIPTION FACTOR (EUROFUNG)"/>
    <property type="match status" value="1"/>
</dbReference>
<evidence type="ECO:0000256" key="2">
    <source>
        <dbReference type="ARBA" id="ARBA00023242"/>
    </source>
</evidence>
<dbReference type="InterPro" id="IPR021858">
    <property type="entry name" value="Fun_TF"/>
</dbReference>
<dbReference type="Pfam" id="PF00172">
    <property type="entry name" value="Zn_clus"/>
    <property type="match status" value="1"/>
</dbReference>
<dbReference type="Proteomes" id="UP000663840">
    <property type="component" value="Unassembled WGS sequence"/>
</dbReference>
<dbReference type="Gene3D" id="4.10.240.10">
    <property type="entry name" value="Zn(2)-C6 fungal-type DNA-binding domain"/>
    <property type="match status" value="1"/>
</dbReference>
<dbReference type="InterPro" id="IPR036864">
    <property type="entry name" value="Zn2-C6_fun-type_DNA-bd_sf"/>
</dbReference>
<organism evidence="4 5">
    <name type="scientific">Rhizoctonia solani</name>
    <dbReference type="NCBI Taxonomy" id="456999"/>
    <lineage>
        <taxon>Eukaryota</taxon>
        <taxon>Fungi</taxon>
        <taxon>Dikarya</taxon>
        <taxon>Basidiomycota</taxon>
        <taxon>Agaricomycotina</taxon>
        <taxon>Agaricomycetes</taxon>
        <taxon>Cantharellales</taxon>
        <taxon>Ceratobasidiaceae</taxon>
        <taxon>Rhizoctonia</taxon>
    </lineage>
</organism>
<dbReference type="CDD" id="cd00067">
    <property type="entry name" value="GAL4"/>
    <property type="match status" value="1"/>
</dbReference>
<evidence type="ECO:0000313" key="4">
    <source>
        <dbReference type="EMBL" id="CAE6348590.1"/>
    </source>
</evidence>
<comment type="caution">
    <text evidence="4">The sequence shown here is derived from an EMBL/GenBank/DDBJ whole genome shotgun (WGS) entry which is preliminary data.</text>
</comment>
<dbReference type="AlphaFoldDB" id="A0A8H3A0J8"/>
<dbReference type="EMBL" id="CAJMWR010000133">
    <property type="protein sequence ID" value="CAE6348590.1"/>
    <property type="molecule type" value="Genomic_DNA"/>
</dbReference>
<evidence type="ECO:0000256" key="1">
    <source>
        <dbReference type="ARBA" id="ARBA00004123"/>
    </source>
</evidence>
<evidence type="ECO:0000313" key="5">
    <source>
        <dbReference type="Proteomes" id="UP000663840"/>
    </source>
</evidence>
<dbReference type="GO" id="GO:0008270">
    <property type="term" value="F:zinc ion binding"/>
    <property type="evidence" value="ECO:0007669"/>
    <property type="project" value="InterPro"/>
</dbReference>
<gene>
    <name evidence="4" type="ORF">RDB_LOCUS7406</name>
</gene>
<dbReference type="GO" id="GO:0000981">
    <property type="term" value="F:DNA-binding transcription factor activity, RNA polymerase II-specific"/>
    <property type="evidence" value="ECO:0007669"/>
    <property type="project" value="InterPro"/>
</dbReference>
<dbReference type="PANTHER" id="PTHR37534">
    <property type="entry name" value="TRANSCRIPTIONAL ACTIVATOR PROTEIN UGA3"/>
    <property type="match status" value="1"/>
</dbReference>
<name>A0A8H3A0J8_9AGAM</name>
<dbReference type="Pfam" id="PF11951">
    <property type="entry name" value="Fungal_trans_2"/>
    <property type="match status" value="1"/>
</dbReference>
<proteinExistence type="predicted"/>
<evidence type="ECO:0000259" key="3">
    <source>
        <dbReference type="Pfam" id="PF00172"/>
    </source>
</evidence>
<reference evidence="4" key="1">
    <citation type="submission" date="2021-01" db="EMBL/GenBank/DDBJ databases">
        <authorList>
            <person name="Kaushik A."/>
        </authorList>
    </citation>
    <scope>NUCLEOTIDE SEQUENCE</scope>
    <source>
        <strain evidence="4">AG1-1A</strain>
    </source>
</reference>
<sequence>MAASHLTSRWSLSNALSARHVSSIDNWMLQVRKKCDETKPKCIRCTKRGEECEYDYIKTSTNKKRTRPAPRPASEIANKAIEHISDFIRAEEYVNATTTPNGLTRIFDHSPVPLSDSALSSDASWEPTFYQSTLPITLPFSNARTTRATDSSPLVCQQLVESKQLTQSQASLLDALLSLGDTNSPEQNIPSNSTLTIYSAPTPVSYCSLSGPLGSNSYRPIASAHIPRIDKHEEDERDIEGIGQIICRTPARLDPMIDSNSLMFVLHSYSQWMSLAVFDPLKAATKTYEDITSRFSECPTTRRRLVLVSEVMRKLIKSWSLDAAGKEMLSSLRDQIWQNVRGYRVQQLPSSEERKRATTALDQVIELLSIHVVASPLAYTLRLLQSAAPVFLSACIPTHPPNMLEILLEAELNLRYFVAADVATSITTGRPLLCRLVAVPYFELLHNDAIERRGNRYYIPWSLELCNEFTQRRGAQGTRWMVGLPDQLIMLFAYMNGLREDAIAAGTRVDPKIVEQIEEDMKNMVIPPWEGKDPSLAIGRLVVQECWREAVFIYLYMAVCGADALDPRVEKAQRGFMKLAKAIKPGRNPDVFLATPMIIVGVATTKSSHRQTITSRILSLPEFTNPNAAMNNSLLMLNDIWARTEAEVRAAQWEDLREACRRVTGI</sequence>
<accession>A0A8H3A0J8</accession>
<keyword evidence="2" id="KW-0539">Nucleus</keyword>
<protein>
    <recommendedName>
        <fullName evidence="3">Zn(2)-C6 fungal-type domain-containing protein</fullName>
    </recommendedName>
</protein>
<comment type="subcellular location">
    <subcellularLocation>
        <location evidence="1">Nucleus</location>
    </subcellularLocation>
</comment>
<dbReference type="SUPFAM" id="SSF57701">
    <property type="entry name" value="Zn2/Cys6 DNA-binding domain"/>
    <property type="match status" value="1"/>
</dbReference>
<feature type="domain" description="Zn(2)-C6 fungal-type" evidence="3">
    <location>
        <begin position="32"/>
        <end position="55"/>
    </location>
</feature>
<dbReference type="GO" id="GO:0005634">
    <property type="term" value="C:nucleus"/>
    <property type="evidence" value="ECO:0007669"/>
    <property type="project" value="UniProtKB-SubCell"/>
</dbReference>